<comment type="caution">
    <text evidence="1">The sequence shown here is derived from an EMBL/GenBank/DDBJ whole genome shotgun (WGS) entry which is preliminary data.</text>
</comment>
<protein>
    <submittedName>
        <fullName evidence="1">Uncharacterized protein</fullName>
    </submittedName>
</protein>
<accession>A0ACB0YEE0</accession>
<name>A0ACB0YEE0_MELEN</name>
<dbReference type="Proteomes" id="UP001497535">
    <property type="component" value="Unassembled WGS sequence"/>
</dbReference>
<proteinExistence type="predicted"/>
<gene>
    <name evidence="1" type="ORF">MENTE1834_LOCUS11048</name>
</gene>
<dbReference type="EMBL" id="CAVMJV010000010">
    <property type="protein sequence ID" value="CAK5043076.1"/>
    <property type="molecule type" value="Genomic_DNA"/>
</dbReference>
<organism evidence="1 2">
    <name type="scientific">Meloidogyne enterolobii</name>
    <name type="common">Root-knot nematode worm</name>
    <name type="synonym">Meloidogyne mayaguensis</name>
    <dbReference type="NCBI Taxonomy" id="390850"/>
    <lineage>
        <taxon>Eukaryota</taxon>
        <taxon>Metazoa</taxon>
        <taxon>Ecdysozoa</taxon>
        <taxon>Nematoda</taxon>
        <taxon>Chromadorea</taxon>
        <taxon>Rhabditida</taxon>
        <taxon>Tylenchina</taxon>
        <taxon>Tylenchomorpha</taxon>
        <taxon>Tylenchoidea</taxon>
        <taxon>Meloidogynidae</taxon>
        <taxon>Meloidogyninae</taxon>
        <taxon>Meloidogyne</taxon>
    </lineage>
</organism>
<evidence type="ECO:0000313" key="1">
    <source>
        <dbReference type="EMBL" id="CAK5043076.1"/>
    </source>
</evidence>
<reference evidence="1" key="1">
    <citation type="submission" date="2023-11" db="EMBL/GenBank/DDBJ databases">
        <authorList>
            <person name="Poullet M."/>
        </authorList>
    </citation>
    <scope>NUCLEOTIDE SEQUENCE</scope>
    <source>
        <strain evidence="1">E1834</strain>
    </source>
</reference>
<evidence type="ECO:0000313" key="2">
    <source>
        <dbReference type="Proteomes" id="UP001497535"/>
    </source>
</evidence>
<sequence length="587" mass="67511">MNLLHSNFLKYFYSTLFFSTLILFTFQHNSDKLQSELRKGRQLKILVYSPSVSWSHAQFLGRIADTLVDAGHEVHFVKYIMSPLLLQRNETTKVTKIHIIEKGLENNEIMDIKDQPMVSESFTKKRQYLTLFDHPMHQFGPMMAMSCKETLKQPILLQKLTNERFDVGIAEMYDYCPSALFHKIGVRTKLTAYAIPLFQATSRIFGIPNFPSFMPNVMVPIPGLEHSFVSRSINFYNELFDWLWTGDITLRHQEPVIRAEFGEDFPDLKELQKNVSLAFFNSNPFLELPRPISNKIIYIGGLVDDHTSGGNKILEPVIIQNKQVLFKFPSFTQKIQKIMDEAVTGVILFSFGSLADTAKLNNKMKSAIIKAFGRFPQIQFLWKLDSDTIKNLTKLPNVHTFEWLQQPAILGHPNLRAFISHCGQNSLTESARAGVPILGIPLFGDQFYNADVAQKLGIGIQIDVNELSGPNAEQVLVEAIEMILYQPKYQQNAKIISKKLKLTPFSPTERLVKWVEFAAEFGDLPELNLPGEKEMNWFVYYSLDVILFSIIVLVILFWVTFKCFKWILSSLIINWFEKIESEEKKQK</sequence>
<keyword evidence="2" id="KW-1185">Reference proteome</keyword>